<feature type="domain" description="SHOCT" evidence="3">
    <location>
        <begin position="186"/>
        <end position="211"/>
    </location>
</feature>
<evidence type="ECO:0000313" key="5">
    <source>
        <dbReference type="Proteomes" id="UP000475214"/>
    </source>
</evidence>
<organism evidence="4 5">
    <name type="scientific">Phytoactinopolyspora halotolerans</name>
    <dbReference type="NCBI Taxonomy" id="1981512"/>
    <lineage>
        <taxon>Bacteria</taxon>
        <taxon>Bacillati</taxon>
        <taxon>Actinomycetota</taxon>
        <taxon>Actinomycetes</taxon>
        <taxon>Jiangellales</taxon>
        <taxon>Jiangellaceae</taxon>
        <taxon>Phytoactinopolyspora</taxon>
    </lineage>
</organism>
<feature type="transmembrane region" description="Helical" evidence="2">
    <location>
        <begin position="131"/>
        <end position="154"/>
    </location>
</feature>
<protein>
    <submittedName>
        <fullName evidence="4">SHOCT domain-containing protein</fullName>
    </submittedName>
</protein>
<feature type="region of interest" description="Disordered" evidence="1">
    <location>
        <begin position="160"/>
        <end position="180"/>
    </location>
</feature>
<dbReference type="EMBL" id="JAAGOA010000003">
    <property type="protein sequence ID" value="NED99789.1"/>
    <property type="molecule type" value="Genomic_DNA"/>
</dbReference>
<dbReference type="RefSeq" id="WP_163734276.1">
    <property type="nucleotide sequence ID" value="NZ_JAAGOA010000003.1"/>
</dbReference>
<evidence type="ECO:0000259" key="3">
    <source>
        <dbReference type="Pfam" id="PF09851"/>
    </source>
</evidence>
<evidence type="ECO:0000256" key="2">
    <source>
        <dbReference type="SAM" id="Phobius"/>
    </source>
</evidence>
<keyword evidence="2" id="KW-1133">Transmembrane helix</keyword>
<feature type="transmembrane region" description="Helical" evidence="2">
    <location>
        <begin position="52"/>
        <end position="71"/>
    </location>
</feature>
<keyword evidence="2" id="KW-0472">Membrane</keyword>
<dbReference type="InterPro" id="IPR018649">
    <property type="entry name" value="SHOCT"/>
</dbReference>
<reference evidence="4 5" key="1">
    <citation type="submission" date="2020-02" db="EMBL/GenBank/DDBJ databases">
        <authorList>
            <person name="Li X.-J."/>
            <person name="Han X.-M."/>
        </authorList>
    </citation>
    <scope>NUCLEOTIDE SEQUENCE [LARGE SCALE GENOMIC DNA]</scope>
    <source>
        <strain evidence="4 5">CCTCC AB 2017055</strain>
    </source>
</reference>
<sequence length="219" mass="23020">MRDKPSRATRQLRAWLVVVTLVWILLGVGLAASDSRDYDRLVDEAGATDADFAAVAVVLTVVAVLAFGVLFRLTSVARLRTGAVLVFLVLAGYVLLGLFMTSAAGQASCPSLGFGSTHCRSVQDSYETGGWVIFILACVSAAFVLIFIIVAGALKQDVPSAAPSTPGGPPPPPPPPSPVSQLVHDLKELAALRDAGILTEEEFQAKKRELLDGNPPAAR</sequence>
<accession>A0A6L9S728</accession>
<dbReference type="Pfam" id="PF09851">
    <property type="entry name" value="SHOCT"/>
    <property type="match status" value="1"/>
</dbReference>
<evidence type="ECO:0000256" key="1">
    <source>
        <dbReference type="SAM" id="MobiDB-lite"/>
    </source>
</evidence>
<feature type="transmembrane region" description="Helical" evidence="2">
    <location>
        <begin position="83"/>
        <end position="104"/>
    </location>
</feature>
<gene>
    <name evidence="4" type="ORF">G1H10_06375</name>
</gene>
<feature type="compositionally biased region" description="Pro residues" evidence="1">
    <location>
        <begin position="166"/>
        <end position="178"/>
    </location>
</feature>
<proteinExistence type="predicted"/>
<evidence type="ECO:0000313" key="4">
    <source>
        <dbReference type="EMBL" id="NED99789.1"/>
    </source>
</evidence>
<keyword evidence="5" id="KW-1185">Reference proteome</keyword>
<dbReference type="AlphaFoldDB" id="A0A6L9S728"/>
<keyword evidence="2" id="KW-0812">Transmembrane</keyword>
<name>A0A6L9S728_9ACTN</name>
<comment type="caution">
    <text evidence="4">The sequence shown here is derived from an EMBL/GenBank/DDBJ whole genome shotgun (WGS) entry which is preliminary data.</text>
</comment>
<feature type="transmembrane region" description="Helical" evidence="2">
    <location>
        <begin position="12"/>
        <end position="32"/>
    </location>
</feature>
<dbReference type="Proteomes" id="UP000475214">
    <property type="component" value="Unassembled WGS sequence"/>
</dbReference>